<evidence type="ECO:0000313" key="3">
    <source>
        <dbReference type="Proteomes" id="UP001215598"/>
    </source>
</evidence>
<gene>
    <name evidence="2" type="ORF">B0H16DRAFT_1731566</name>
</gene>
<organism evidence="2 3">
    <name type="scientific">Mycena metata</name>
    <dbReference type="NCBI Taxonomy" id="1033252"/>
    <lineage>
        <taxon>Eukaryota</taxon>
        <taxon>Fungi</taxon>
        <taxon>Dikarya</taxon>
        <taxon>Basidiomycota</taxon>
        <taxon>Agaricomycotina</taxon>
        <taxon>Agaricomycetes</taxon>
        <taxon>Agaricomycetidae</taxon>
        <taxon>Agaricales</taxon>
        <taxon>Marasmiineae</taxon>
        <taxon>Mycenaceae</taxon>
        <taxon>Mycena</taxon>
    </lineage>
</organism>
<reference evidence="2" key="1">
    <citation type="submission" date="2023-03" db="EMBL/GenBank/DDBJ databases">
        <title>Massive genome expansion in bonnet fungi (Mycena s.s.) driven by repeated elements and novel gene families across ecological guilds.</title>
        <authorList>
            <consortium name="Lawrence Berkeley National Laboratory"/>
            <person name="Harder C.B."/>
            <person name="Miyauchi S."/>
            <person name="Viragh M."/>
            <person name="Kuo A."/>
            <person name="Thoen E."/>
            <person name="Andreopoulos B."/>
            <person name="Lu D."/>
            <person name="Skrede I."/>
            <person name="Drula E."/>
            <person name="Henrissat B."/>
            <person name="Morin E."/>
            <person name="Kohler A."/>
            <person name="Barry K."/>
            <person name="LaButti K."/>
            <person name="Morin E."/>
            <person name="Salamov A."/>
            <person name="Lipzen A."/>
            <person name="Mereny Z."/>
            <person name="Hegedus B."/>
            <person name="Baldrian P."/>
            <person name="Stursova M."/>
            <person name="Weitz H."/>
            <person name="Taylor A."/>
            <person name="Grigoriev I.V."/>
            <person name="Nagy L.G."/>
            <person name="Martin F."/>
            <person name="Kauserud H."/>
        </authorList>
    </citation>
    <scope>NUCLEOTIDE SEQUENCE</scope>
    <source>
        <strain evidence="2">CBHHK182m</strain>
    </source>
</reference>
<dbReference type="EMBL" id="JARKIB010000129">
    <property type="protein sequence ID" value="KAJ7735062.1"/>
    <property type="molecule type" value="Genomic_DNA"/>
</dbReference>
<accession>A0AAD7I6K0</accession>
<dbReference type="AlphaFoldDB" id="A0AAD7I6K0"/>
<proteinExistence type="predicted"/>
<dbReference type="Proteomes" id="UP001215598">
    <property type="component" value="Unassembled WGS sequence"/>
</dbReference>
<name>A0AAD7I6K0_9AGAR</name>
<feature type="region of interest" description="Disordered" evidence="1">
    <location>
        <begin position="39"/>
        <end position="62"/>
    </location>
</feature>
<evidence type="ECO:0000313" key="2">
    <source>
        <dbReference type="EMBL" id="KAJ7735062.1"/>
    </source>
</evidence>
<comment type="caution">
    <text evidence="2">The sequence shown here is derived from an EMBL/GenBank/DDBJ whole genome shotgun (WGS) entry which is preliminary data.</text>
</comment>
<protein>
    <submittedName>
        <fullName evidence="2">Uncharacterized protein</fullName>
    </submittedName>
</protein>
<keyword evidence="3" id="KW-1185">Reference proteome</keyword>
<sequence length="62" mass="6846">MSKNWSVQLRYGELAGAIAGYIANSVQLLQLPEPLYLQNDSEKPFPPSSAHQSSPNLRLCTD</sequence>
<evidence type="ECO:0000256" key="1">
    <source>
        <dbReference type="SAM" id="MobiDB-lite"/>
    </source>
</evidence>